<proteinExistence type="predicted"/>
<dbReference type="InterPro" id="IPR036388">
    <property type="entry name" value="WH-like_DNA-bd_sf"/>
</dbReference>
<dbReference type="Gene3D" id="1.10.10.10">
    <property type="entry name" value="Winged helix-like DNA-binding domain superfamily/Winged helix DNA-binding domain"/>
    <property type="match status" value="1"/>
</dbReference>
<dbReference type="Pfam" id="PF00196">
    <property type="entry name" value="GerE"/>
    <property type="match status" value="1"/>
</dbReference>
<organism evidence="2 3">
    <name type="scientific">Calothrix parietina FACHB-288</name>
    <dbReference type="NCBI Taxonomy" id="2692896"/>
    <lineage>
        <taxon>Bacteria</taxon>
        <taxon>Bacillati</taxon>
        <taxon>Cyanobacteriota</taxon>
        <taxon>Cyanophyceae</taxon>
        <taxon>Nostocales</taxon>
        <taxon>Calotrichaceae</taxon>
        <taxon>Calothrix</taxon>
    </lineage>
</organism>
<feature type="domain" description="HTH luxR-type" evidence="1">
    <location>
        <begin position="151"/>
        <end position="205"/>
    </location>
</feature>
<gene>
    <name evidence="2" type="ORF">H6G24_21890</name>
</gene>
<dbReference type="EMBL" id="JACJQH010000036">
    <property type="protein sequence ID" value="MBD2198126.1"/>
    <property type="molecule type" value="Genomic_DNA"/>
</dbReference>
<dbReference type="CDD" id="cd06170">
    <property type="entry name" value="LuxR_C_like"/>
    <property type="match status" value="1"/>
</dbReference>
<name>A0ABR8ADM0_9CYAN</name>
<accession>A0ABR8ADM0</accession>
<dbReference type="InterPro" id="IPR000792">
    <property type="entry name" value="Tscrpt_reg_LuxR_C"/>
</dbReference>
<dbReference type="SUPFAM" id="SSF46894">
    <property type="entry name" value="C-terminal effector domain of the bipartite response regulators"/>
    <property type="match status" value="1"/>
</dbReference>
<dbReference type="PRINTS" id="PR00038">
    <property type="entry name" value="HTHLUXR"/>
</dbReference>
<dbReference type="RefSeq" id="WP_190545482.1">
    <property type="nucleotide sequence ID" value="NZ_CAWPNO010000069.1"/>
</dbReference>
<evidence type="ECO:0000313" key="2">
    <source>
        <dbReference type="EMBL" id="MBD2198126.1"/>
    </source>
</evidence>
<dbReference type="Proteomes" id="UP000658514">
    <property type="component" value="Unassembled WGS sequence"/>
</dbReference>
<protein>
    <submittedName>
        <fullName evidence="2">Helix-turn-helix transcriptional regulator</fullName>
    </submittedName>
</protein>
<reference evidence="2 3" key="1">
    <citation type="journal article" date="2020" name="ISME J.">
        <title>Comparative genomics reveals insights into cyanobacterial evolution and habitat adaptation.</title>
        <authorList>
            <person name="Chen M.Y."/>
            <person name="Teng W.K."/>
            <person name="Zhao L."/>
            <person name="Hu C.X."/>
            <person name="Zhou Y.K."/>
            <person name="Han B.P."/>
            <person name="Song L.R."/>
            <person name="Shu W.S."/>
        </authorList>
    </citation>
    <scope>NUCLEOTIDE SEQUENCE [LARGE SCALE GENOMIC DNA]</scope>
    <source>
        <strain evidence="2 3">FACHB-288</strain>
    </source>
</reference>
<dbReference type="SMART" id="SM00421">
    <property type="entry name" value="HTH_LUXR"/>
    <property type="match status" value="1"/>
</dbReference>
<evidence type="ECO:0000313" key="3">
    <source>
        <dbReference type="Proteomes" id="UP000658514"/>
    </source>
</evidence>
<dbReference type="InterPro" id="IPR016032">
    <property type="entry name" value="Sig_transdc_resp-reg_C-effctor"/>
</dbReference>
<sequence>MATITKTSLSATVKATQLDKIDYFESLQANLLQAVIENLGDGLLILDERGKLFHANASGLTICSQLNQEKHQANFIHPVIEELCKSLRENYRFTTDHPVILSDEIVVNQSKVFRVRVRLLNLNVVHNSCFLVTIENRCESLKNVAFSEIRKYDLTPREAEIWSLYRRNYSYKDIAAKLYITINTVKKHMKNIHAKRQACQTIQDSY</sequence>
<comment type="caution">
    <text evidence="2">The sequence shown here is derived from an EMBL/GenBank/DDBJ whole genome shotgun (WGS) entry which is preliminary data.</text>
</comment>
<evidence type="ECO:0000259" key="1">
    <source>
        <dbReference type="SMART" id="SM00421"/>
    </source>
</evidence>
<keyword evidence="3" id="KW-1185">Reference proteome</keyword>